<dbReference type="RefSeq" id="WP_106663420.1">
    <property type="nucleotide sequence ID" value="NZ_PGGM01000003.1"/>
</dbReference>
<evidence type="ECO:0000256" key="2">
    <source>
        <dbReference type="SAM" id="Phobius"/>
    </source>
</evidence>
<feature type="compositionally biased region" description="Gly residues" evidence="1">
    <location>
        <begin position="66"/>
        <end position="89"/>
    </location>
</feature>
<keyword evidence="4" id="KW-1185">Reference proteome</keyword>
<proteinExistence type="predicted"/>
<evidence type="ECO:0000313" key="3">
    <source>
        <dbReference type="EMBL" id="PSH65005.1"/>
    </source>
</evidence>
<evidence type="ECO:0000256" key="1">
    <source>
        <dbReference type="SAM" id="MobiDB-lite"/>
    </source>
</evidence>
<protein>
    <submittedName>
        <fullName evidence="3">Uncharacterized protein</fullName>
    </submittedName>
</protein>
<name>A0A2P7BF12_9HYPH</name>
<dbReference type="EMBL" id="PGGM01000003">
    <property type="protein sequence ID" value="PSH65005.1"/>
    <property type="molecule type" value="Genomic_DNA"/>
</dbReference>
<keyword evidence="2" id="KW-1133">Transmembrane helix</keyword>
<accession>A0A2P7BF12</accession>
<dbReference type="OrthoDB" id="8420605at2"/>
<organism evidence="3 4">
    <name type="scientific">Phyllobacterium sophorae</name>
    <dbReference type="NCBI Taxonomy" id="1520277"/>
    <lineage>
        <taxon>Bacteria</taxon>
        <taxon>Pseudomonadati</taxon>
        <taxon>Pseudomonadota</taxon>
        <taxon>Alphaproteobacteria</taxon>
        <taxon>Hyphomicrobiales</taxon>
        <taxon>Phyllobacteriaceae</taxon>
        <taxon>Phyllobacterium</taxon>
    </lineage>
</organism>
<feature type="transmembrane region" description="Helical" evidence="2">
    <location>
        <begin position="20"/>
        <end position="39"/>
    </location>
</feature>
<evidence type="ECO:0000313" key="4">
    <source>
        <dbReference type="Proteomes" id="UP000241764"/>
    </source>
</evidence>
<dbReference type="Proteomes" id="UP000241764">
    <property type="component" value="Unassembled WGS sequence"/>
</dbReference>
<gene>
    <name evidence="3" type="ORF">CU103_08130</name>
</gene>
<feature type="region of interest" description="Disordered" evidence="1">
    <location>
        <begin position="62"/>
        <end position="122"/>
    </location>
</feature>
<keyword evidence="2" id="KW-0812">Transmembrane</keyword>
<dbReference type="AlphaFoldDB" id="A0A2P7BF12"/>
<keyword evidence="2" id="KW-0472">Membrane</keyword>
<comment type="caution">
    <text evidence="3">The sequence shown here is derived from an EMBL/GenBank/DDBJ whole genome shotgun (WGS) entry which is preliminary data.</text>
</comment>
<reference evidence="4" key="1">
    <citation type="submission" date="2017-11" db="EMBL/GenBank/DDBJ databases">
        <authorList>
            <person name="Kuznetsova I."/>
            <person name="Sazanova A."/>
            <person name="Chirak E."/>
            <person name="Safronova V."/>
            <person name="Willems A."/>
        </authorList>
    </citation>
    <scope>NUCLEOTIDE SEQUENCE [LARGE SCALE GENOMIC DNA]</scope>
    <source>
        <strain evidence="4">CCBAU 03422</strain>
    </source>
</reference>
<sequence>MAISVSNISAGPYSTTPTGGIRKAVFVLCTILLTVLTVLTPYEITFDNRTLHLHATQPALAKDAGKGGGNGNAGGNKGNGNAKGQGGANGSLSNSGNVTGGTVSQSPAESRDSVRIGAPARKVRHANGMMEAIVNGRYVMKDARDRTIINRKATPADEVRLQSFSH</sequence>